<reference evidence="1" key="1">
    <citation type="journal article" date="2022" name="bioRxiv">
        <title>Sequencing and chromosome-scale assembly of the giantPleurodeles waltlgenome.</title>
        <authorList>
            <person name="Brown T."/>
            <person name="Elewa A."/>
            <person name="Iarovenko S."/>
            <person name="Subramanian E."/>
            <person name="Araus A.J."/>
            <person name="Petzold A."/>
            <person name="Susuki M."/>
            <person name="Suzuki K.-i.T."/>
            <person name="Hayashi T."/>
            <person name="Toyoda A."/>
            <person name="Oliveira C."/>
            <person name="Osipova E."/>
            <person name="Leigh N.D."/>
            <person name="Simon A."/>
            <person name="Yun M.H."/>
        </authorList>
    </citation>
    <scope>NUCLEOTIDE SEQUENCE</scope>
    <source>
        <strain evidence="1">20211129_DDA</strain>
        <tissue evidence="1">Liver</tissue>
    </source>
</reference>
<sequence>MTVDAVRILPRFCELSNHRVEQMESALAHVHIKPDPEISLQIKQESVIVLIQRKSAGGSSDDKRHQVINCGSRGLKTHLRICKGNNVPSVANPVTLVVSPKVVEEVVASGFCFCCIEILEFDSITEKVEGMTDQGASLEACMCSFPVMDCWGVAPVSHVTSNLATTRTQKE</sequence>
<keyword evidence="2" id="KW-1185">Reference proteome</keyword>
<gene>
    <name evidence="1" type="ORF">NDU88_000521</name>
</gene>
<evidence type="ECO:0000313" key="2">
    <source>
        <dbReference type="Proteomes" id="UP001066276"/>
    </source>
</evidence>
<dbReference type="EMBL" id="JANPWB010000016">
    <property type="protein sequence ID" value="KAJ1080302.1"/>
    <property type="molecule type" value="Genomic_DNA"/>
</dbReference>
<evidence type="ECO:0000313" key="1">
    <source>
        <dbReference type="EMBL" id="KAJ1080302.1"/>
    </source>
</evidence>
<dbReference type="Proteomes" id="UP001066276">
    <property type="component" value="Chromosome 12"/>
</dbReference>
<comment type="caution">
    <text evidence="1">The sequence shown here is derived from an EMBL/GenBank/DDBJ whole genome shotgun (WGS) entry which is preliminary data.</text>
</comment>
<protein>
    <submittedName>
        <fullName evidence="1">Uncharacterized protein</fullName>
    </submittedName>
</protein>
<dbReference type="AlphaFoldDB" id="A0AAV7KP50"/>
<name>A0AAV7KP50_PLEWA</name>
<accession>A0AAV7KP50</accession>
<organism evidence="1 2">
    <name type="scientific">Pleurodeles waltl</name>
    <name type="common">Iberian ribbed newt</name>
    <dbReference type="NCBI Taxonomy" id="8319"/>
    <lineage>
        <taxon>Eukaryota</taxon>
        <taxon>Metazoa</taxon>
        <taxon>Chordata</taxon>
        <taxon>Craniata</taxon>
        <taxon>Vertebrata</taxon>
        <taxon>Euteleostomi</taxon>
        <taxon>Amphibia</taxon>
        <taxon>Batrachia</taxon>
        <taxon>Caudata</taxon>
        <taxon>Salamandroidea</taxon>
        <taxon>Salamandridae</taxon>
        <taxon>Pleurodelinae</taxon>
        <taxon>Pleurodeles</taxon>
    </lineage>
</organism>
<proteinExistence type="predicted"/>